<sequence>MGHFAKTSPIVTLWQQWAQNIPFTSRFTLRNAYFRGRKPCPEADQKTRESSATDQTGTPV</sequence>
<accession>A0ABV2GN15</accession>
<gene>
    <name evidence="2" type="ORF">ABID19_002719</name>
</gene>
<dbReference type="EMBL" id="JBEPMC010000004">
    <property type="protein sequence ID" value="MET3579688.1"/>
    <property type="molecule type" value="Genomic_DNA"/>
</dbReference>
<dbReference type="Proteomes" id="UP001549204">
    <property type="component" value="Unassembled WGS sequence"/>
</dbReference>
<reference evidence="2 3" key="1">
    <citation type="submission" date="2024-06" db="EMBL/GenBank/DDBJ databases">
        <title>Genomic Encyclopedia of Type Strains, Phase IV (KMG-IV): sequencing the most valuable type-strain genomes for metagenomic binning, comparative biology and taxonomic classification.</title>
        <authorList>
            <person name="Goeker M."/>
        </authorList>
    </citation>
    <scope>NUCLEOTIDE SEQUENCE [LARGE SCALE GENOMIC DNA]</scope>
    <source>
        <strain evidence="2 3">DSM 100022</strain>
    </source>
</reference>
<keyword evidence="3" id="KW-1185">Reference proteome</keyword>
<evidence type="ECO:0000256" key="1">
    <source>
        <dbReference type="SAM" id="MobiDB-lite"/>
    </source>
</evidence>
<proteinExistence type="predicted"/>
<feature type="compositionally biased region" description="Basic and acidic residues" evidence="1">
    <location>
        <begin position="39"/>
        <end position="51"/>
    </location>
</feature>
<evidence type="ECO:0000313" key="2">
    <source>
        <dbReference type="EMBL" id="MET3579688.1"/>
    </source>
</evidence>
<comment type="caution">
    <text evidence="2">The sequence shown here is derived from an EMBL/GenBank/DDBJ whole genome shotgun (WGS) entry which is preliminary data.</text>
</comment>
<name>A0ABV2GN15_9HYPH</name>
<feature type="region of interest" description="Disordered" evidence="1">
    <location>
        <begin position="37"/>
        <end position="60"/>
    </location>
</feature>
<protein>
    <submittedName>
        <fullName evidence="2">Uncharacterized protein</fullName>
    </submittedName>
</protein>
<organism evidence="2 3">
    <name type="scientific">Mesorhizobium robiniae</name>
    <dbReference type="NCBI Taxonomy" id="559315"/>
    <lineage>
        <taxon>Bacteria</taxon>
        <taxon>Pseudomonadati</taxon>
        <taxon>Pseudomonadota</taxon>
        <taxon>Alphaproteobacteria</taxon>
        <taxon>Hyphomicrobiales</taxon>
        <taxon>Phyllobacteriaceae</taxon>
        <taxon>Mesorhizobium</taxon>
    </lineage>
</organism>
<evidence type="ECO:0000313" key="3">
    <source>
        <dbReference type="Proteomes" id="UP001549204"/>
    </source>
</evidence>